<dbReference type="GO" id="GO:0005524">
    <property type="term" value="F:ATP binding"/>
    <property type="evidence" value="ECO:0007669"/>
    <property type="project" value="UniProtKB-KW"/>
</dbReference>
<protein>
    <submittedName>
        <fullName evidence="7">Serine/threonine-protein kinase PLK4</fullName>
    </submittedName>
</protein>
<keyword evidence="5" id="KW-0067">ATP-binding</keyword>
<dbReference type="OrthoDB" id="6428941at2759"/>
<dbReference type="GO" id="GO:0005634">
    <property type="term" value="C:nucleus"/>
    <property type="evidence" value="ECO:0007669"/>
    <property type="project" value="TreeGrafter"/>
</dbReference>
<dbReference type="PANTHER" id="PTHR24345">
    <property type="entry name" value="SERINE/THREONINE-PROTEIN KINASE PLK"/>
    <property type="match status" value="1"/>
</dbReference>
<sequence length="186" mass="20849">MELCEKGSLKDIMKRKGPFSEDDARIIIGQVIDGVRYLNSRSVIHRDLSDKNILLTDNKDVKIIDFGMASQLKDPNEKKHTMCGTANFMAPEVVAGDSYGFKTDYWGIGCLLYTILVGKPPFDGKGHKEIFTNVSNSDIHFPDSISNEAQELILKLLEKNSNSRVDLIGALEHPFFRKSKSRLTNA</sequence>
<keyword evidence="3" id="KW-0547">Nucleotide-binding</keyword>
<dbReference type="GO" id="GO:0004674">
    <property type="term" value="F:protein serine/threonine kinase activity"/>
    <property type="evidence" value="ECO:0007669"/>
    <property type="project" value="UniProtKB-KW"/>
</dbReference>
<dbReference type="EMBL" id="KK121375">
    <property type="protein sequence ID" value="KFM80354.1"/>
    <property type="molecule type" value="Genomic_DNA"/>
</dbReference>
<dbReference type="PROSITE" id="PS50011">
    <property type="entry name" value="PROTEIN_KINASE_DOM"/>
    <property type="match status" value="1"/>
</dbReference>
<dbReference type="PANTHER" id="PTHR24345:SF91">
    <property type="entry name" value="SERINE_THREONINE-PROTEIN KINASE PLK4"/>
    <property type="match status" value="1"/>
</dbReference>
<gene>
    <name evidence="7" type="ORF">X975_06908</name>
</gene>
<dbReference type="InterPro" id="IPR011009">
    <property type="entry name" value="Kinase-like_dom_sf"/>
</dbReference>
<organism evidence="7 8">
    <name type="scientific">Stegodyphus mimosarum</name>
    <name type="common">African social velvet spider</name>
    <dbReference type="NCBI Taxonomy" id="407821"/>
    <lineage>
        <taxon>Eukaryota</taxon>
        <taxon>Metazoa</taxon>
        <taxon>Ecdysozoa</taxon>
        <taxon>Arthropoda</taxon>
        <taxon>Chelicerata</taxon>
        <taxon>Arachnida</taxon>
        <taxon>Araneae</taxon>
        <taxon>Araneomorphae</taxon>
        <taxon>Entelegynae</taxon>
        <taxon>Eresoidea</taxon>
        <taxon>Eresidae</taxon>
        <taxon>Stegodyphus</taxon>
    </lineage>
</organism>
<dbReference type="AlphaFoldDB" id="A0A087USL5"/>
<dbReference type="Pfam" id="PF00069">
    <property type="entry name" value="Pkinase"/>
    <property type="match status" value="1"/>
</dbReference>
<keyword evidence="1" id="KW-0723">Serine/threonine-protein kinase</keyword>
<name>A0A087USL5_STEMI</name>
<keyword evidence="2" id="KW-0808">Transferase</keyword>
<dbReference type="OMA" id="NERICHR"/>
<dbReference type="Proteomes" id="UP000054359">
    <property type="component" value="Unassembled WGS sequence"/>
</dbReference>
<evidence type="ECO:0000313" key="8">
    <source>
        <dbReference type="Proteomes" id="UP000054359"/>
    </source>
</evidence>
<keyword evidence="4 7" id="KW-0418">Kinase</keyword>
<evidence type="ECO:0000256" key="1">
    <source>
        <dbReference type="ARBA" id="ARBA00022527"/>
    </source>
</evidence>
<evidence type="ECO:0000256" key="2">
    <source>
        <dbReference type="ARBA" id="ARBA00022679"/>
    </source>
</evidence>
<evidence type="ECO:0000256" key="4">
    <source>
        <dbReference type="ARBA" id="ARBA00022777"/>
    </source>
</evidence>
<feature type="non-terminal residue" evidence="7">
    <location>
        <position position="186"/>
    </location>
</feature>
<dbReference type="InterPro" id="IPR000719">
    <property type="entry name" value="Prot_kinase_dom"/>
</dbReference>
<evidence type="ECO:0000256" key="3">
    <source>
        <dbReference type="ARBA" id="ARBA00022741"/>
    </source>
</evidence>
<accession>A0A087USL5</accession>
<evidence type="ECO:0000313" key="7">
    <source>
        <dbReference type="EMBL" id="KFM80354.1"/>
    </source>
</evidence>
<dbReference type="STRING" id="407821.A0A087USL5"/>
<dbReference type="Gene3D" id="1.10.510.10">
    <property type="entry name" value="Transferase(Phosphotransferase) domain 1"/>
    <property type="match status" value="1"/>
</dbReference>
<feature type="domain" description="Protein kinase" evidence="6">
    <location>
        <begin position="1"/>
        <end position="176"/>
    </location>
</feature>
<evidence type="ECO:0000256" key="5">
    <source>
        <dbReference type="ARBA" id="ARBA00022840"/>
    </source>
</evidence>
<reference evidence="7 8" key="1">
    <citation type="submission" date="2013-11" db="EMBL/GenBank/DDBJ databases">
        <title>Genome sequencing of Stegodyphus mimosarum.</title>
        <authorList>
            <person name="Bechsgaard J."/>
        </authorList>
    </citation>
    <scope>NUCLEOTIDE SEQUENCE [LARGE SCALE GENOMIC DNA]</scope>
</reference>
<evidence type="ECO:0000259" key="6">
    <source>
        <dbReference type="PROSITE" id="PS50011"/>
    </source>
</evidence>
<proteinExistence type="predicted"/>
<keyword evidence="8" id="KW-1185">Reference proteome</keyword>
<dbReference type="SUPFAM" id="SSF56112">
    <property type="entry name" value="Protein kinase-like (PK-like)"/>
    <property type="match status" value="1"/>
</dbReference>